<accession>A0A853DSM6</accession>
<gene>
    <name evidence="1" type="ORF">HNR14_002534</name>
</gene>
<sequence>MMQSSRDSIRKMILEEIGASALEGTPSTFLGSIVTGVALAVGESELNYLGASRQVTPEMVRVRVGAFTSGTVTTIDAVHSLTSGSTDVTTRIHRRGDLERLEISGGAPSLGVDDTTEWPGRFTVRALYRDGLELIIPMSEANTAHKRSSVWTIFNALREDLAAR</sequence>
<protein>
    <submittedName>
        <fullName evidence="1">Uncharacterized protein</fullName>
    </submittedName>
</protein>
<dbReference type="RefSeq" id="WP_179701354.1">
    <property type="nucleotide sequence ID" value="NZ_BAAAHA010000005.1"/>
</dbReference>
<dbReference type="AlphaFoldDB" id="A0A853DSM6"/>
<reference evidence="1 2" key="1">
    <citation type="submission" date="2020-07" db="EMBL/GenBank/DDBJ databases">
        <title>Sequencing the genomes of 1000 actinobacteria strains.</title>
        <authorList>
            <person name="Klenk H.-P."/>
        </authorList>
    </citation>
    <scope>NUCLEOTIDE SEQUENCE [LARGE SCALE GENOMIC DNA]</scope>
    <source>
        <strain evidence="1 2">DSM 15166</strain>
    </source>
</reference>
<dbReference type="EMBL" id="JACCHJ010000001">
    <property type="protein sequence ID" value="NYK10653.1"/>
    <property type="molecule type" value="Genomic_DNA"/>
</dbReference>
<evidence type="ECO:0000313" key="1">
    <source>
        <dbReference type="EMBL" id="NYK10653.1"/>
    </source>
</evidence>
<comment type="caution">
    <text evidence="1">The sequence shown here is derived from an EMBL/GenBank/DDBJ whole genome shotgun (WGS) entry which is preliminary data.</text>
</comment>
<evidence type="ECO:0000313" key="2">
    <source>
        <dbReference type="Proteomes" id="UP000521075"/>
    </source>
</evidence>
<organism evidence="1 2">
    <name type="scientific">Leifsonia naganoensis</name>
    <dbReference type="NCBI Taxonomy" id="150025"/>
    <lineage>
        <taxon>Bacteria</taxon>
        <taxon>Bacillati</taxon>
        <taxon>Actinomycetota</taxon>
        <taxon>Actinomycetes</taxon>
        <taxon>Micrococcales</taxon>
        <taxon>Microbacteriaceae</taxon>
        <taxon>Leifsonia</taxon>
    </lineage>
</organism>
<keyword evidence="2" id="KW-1185">Reference proteome</keyword>
<dbReference type="Proteomes" id="UP000521075">
    <property type="component" value="Unassembled WGS sequence"/>
</dbReference>
<proteinExistence type="predicted"/>
<name>A0A853DSM6_9MICO</name>